<dbReference type="EMBL" id="OMOF01000569">
    <property type="protein sequence ID" value="SPF52815.1"/>
    <property type="molecule type" value="Genomic_DNA"/>
</dbReference>
<protein>
    <submittedName>
        <fullName evidence="1">Uncharacterized protein</fullName>
    </submittedName>
</protein>
<gene>
    <name evidence="1" type="ORF">SBF1_6100002</name>
</gene>
<accession>A0A2U3LLJ0</accession>
<evidence type="ECO:0000313" key="1">
    <source>
        <dbReference type="EMBL" id="SPF52815.1"/>
    </source>
</evidence>
<dbReference type="OrthoDB" id="2606895at2"/>
<sequence>MAVIVLHEESGKYYVLVGTGYSFFKDSRPSFLGGSLFPHEEEGELKYAAISDEDGTISWVQTDEIKVIEINGVRIGEILKPFDERR</sequence>
<proteinExistence type="predicted"/>
<dbReference type="Proteomes" id="UP000238916">
    <property type="component" value="Unassembled WGS sequence"/>
</dbReference>
<dbReference type="AlphaFoldDB" id="A0A2U3LLJ0"/>
<evidence type="ECO:0000313" key="2">
    <source>
        <dbReference type="Proteomes" id="UP000238916"/>
    </source>
</evidence>
<name>A0A2U3LLJ0_9FIRM</name>
<organism evidence="1 2">
    <name type="scientific">Candidatus Desulfosporosinus infrequens</name>
    <dbReference type="NCBI Taxonomy" id="2043169"/>
    <lineage>
        <taxon>Bacteria</taxon>
        <taxon>Bacillati</taxon>
        <taxon>Bacillota</taxon>
        <taxon>Clostridia</taxon>
        <taxon>Eubacteriales</taxon>
        <taxon>Desulfitobacteriaceae</taxon>
        <taxon>Desulfosporosinus</taxon>
    </lineage>
</organism>
<reference evidence="2" key="1">
    <citation type="submission" date="2018-02" db="EMBL/GenBank/DDBJ databases">
        <authorList>
            <person name="Hausmann B."/>
        </authorList>
    </citation>
    <scope>NUCLEOTIDE SEQUENCE [LARGE SCALE GENOMIC DNA]</scope>
    <source>
        <strain evidence="2">Peat soil MAG SbF1</strain>
    </source>
</reference>